<keyword evidence="1" id="KW-0285">Flavoprotein</keyword>
<protein>
    <submittedName>
        <fullName evidence="5">Acyl-CoA dehydrogenase, C-terminal domain</fullName>
    </submittedName>
</protein>
<dbReference type="GO" id="GO:0003995">
    <property type="term" value="F:acyl-CoA dehydrogenase activity"/>
    <property type="evidence" value="ECO:0007669"/>
    <property type="project" value="TreeGrafter"/>
</dbReference>
<evidence type="ECO:0000313" key="6">
    <source>
        <dbReference type="Proteomes" id="UP000193083"/>
    </source>
</evidence>
<feature type="domain" description="Acyl-CoA dehydrogenase/oxidase C-terminal" evidence="4">
    <location>
        <begin position="174"/>
        <end position="295"/>
    </location>
</feature>
<dbReference type="RefSeq" id="WP_085466180.1">
    <property type="nucleotide sequence ID" value="NZ_FXBL01000004.1"/>
</dbReference>
<organism evidence="5 6">
    <name type="scientific">Mesorhizobium australicum</name>
    <dbReference type="NCBI Taxonomy" id="536018"/>
    <lineage>
        <taxon>Bacteria</taxon>
        <taxon>Pseudomonadati</taxon>
        <taxon>Pseudomonadota</taxon>
        <taxon>Alphaproteobacteria</taxon>
        <taxon>Hyphomicrobiales</taxon>
        <taxon>Phyllobacteriaceae</taxon>
        <taxon>Mesorhizobium</taxon>
    </lineage>
</organism>
<keyword evidence="3" id="KW-0560">Oxidoreductase</keyword>
<keyword evidence="2" id="KW-0274">FAD</keyword>
<evidence type="ECO:0000256" key="1">
    <source>
        <dbReference type="ARBA" id="ARBA00022630"/>
    </source>
</evidence>
<dbReference type="InterPro" id="IPR009075">
    <property type="entry name" value="AcylCo_DH/oxidase_C"/>
</dbReference>
<dbReference type="PANTHER" id="PTHR43884:SF20">
    <property type="entry name" value="ACYL-COA DEHYDROGENASE FADE28"/>
    <property type="match status" value="1"/>
</dbReference>
<reference evidence="5 6" key="1">
    <citation type="submission" date="2017-04" db="EMBL/GenBank/DDBJ databases">
        <authorList>
            <person name="Afonso C.L."/>
            <person name="Miller P.J."/>
            <person name="Scott M.A."/>
            <person name="Spackman E."/>
            <person name="Goraichik I."/>
            <person name="Dimitrov K.M."/>
            <person name="Suarez D.L."/>
            <person name="Swayne D.E."/>
        </authorList>
    </citation>
    <scope>NUCLEOTIDE SEQUENCE [LARGE SCALE GENOMIC DNA]</scope>
    <source>
        <strain evidence="5 6">B5P</strain>
    </source>
</reference>
<gene>
    <name evidence="5" type="ORF">SAMN02982922_4497</name>
</gene>
<proteinExistence type="predicted"/>
<keyword evidence="6" id="KW-1185">Reference proteome</keyword>
<dbReference type="SUPFAM" id="SSF47203">
    <property type="entry name" value="Acyl-CoA dehydrogenase C-terminal domain-like"/>
    <property type="match status" value="1"/>
</dbReference>
<dbReference type="AlphaFoldDB" id="A0A1X7PL17"/>
<evidence type="ECO:0000256" key="3">
    <source>
        <dbReference type="ARBA" id="ARBA00023002"/>
    </source>
</evidence>
<dbReference type="InterPro" id="IPR036250">
    <property type="entry name" value="AcylCo_DH-like_C"/>
</dbReference>
<accession>A0A1X7PL17</accession>
<dbReference type="Proteomes" id="UP000193083">
    <property type="component" value="Unassembled WGS sequence"/>
</dbReference>
<evidence type="ECO:0000313" key="5">
    <source>
        <dbReference type="EMBL" id="SMH51703.1"/>
    </source>
</evidence>
<dbReference type="OrthoDB" id="2450120at2"/>
<evidence type="ECO:0000259" key="4">
    <source>
        <dbReference type="Pfam" id="PF00441"/>
    </source>
</evidence>
<dbReference type="PANTHER" id="PTHR43884">
    <property type="entry name" value="ACYL-COA DEHYDROGENASE"/>
    <property type="match status" value="1"/>
</dbReference>
<evidence type="ECO:0000256" key="2">
    <source>
        <dbReference type="ARBA" id="ARBA00022827"/>
    </source>
</evidence>
<sequence length="307" mass="33731">MRFDPNADQAAFLSVLEQMMASPEAAWRTSLDWSRHVWSGELDAMLESSGFLDCALEETLGLPAATAMVFSVAGLPVLVECAASSMLRPRWAADLPRPIAVLEQGRDGLAPFMPTARSVILIGDDTVEAATLEHGDVETVESLYAYPMGRLRDGARLDWRWLDDDAERMRRIWRVALAAELAGVLKGGLDAVVTHVSHRHQFGRPLGSFQAIQHRLAGAAVKIDAAYWLALKAAQTVDAADASMALGFIQEASTKIVFDLHQFMGAMGLTLEHPLHRWTYRARLLRASMGGGASNMRSLFDKRWSVT</sequence>
<name>A0A1X7PL17_9HYPH</name>
<dbReference type="Gene3D" id="1.20.140.10">
    <property type="entry name" value="Butyryl-CoA Dehydrogenase, subunit A, domain 3"/>
    <property type="match status" value="1"/>
</dbReference>
<dbReference type="EMBL" id="FXBL01000004">
    <property type="protein sequence ID" value="SMH51703.1"/>
    <property type="molecule type" value="Genomic_DNA"/>
</dbReference>
<dbReference type="Pfam" id="PF00441">
    <property type="entry name" value="Acyl-CoA_dh_1"/>
    <property type="match status" value="1"/>
</dbReference>